<dbReference type="InterPro" id="IPR043502">
    <property type="entry name" value="DNA/RNA_pol_sf"/>
</dbReference>
<sequence length="137" mass="15279">MLPLINMLSSPKSRLQLIGEAPTAFKRIKAALTDATLLTHLAPEVQMSLIVDCKTADNRNFILFTDHTPLTLVLRSHSGTYNLSKIAHLDYISQFTTDIRHTEGTKNELVDMLFRPPTSAFQFSHEVILGAMAAEQI</sequence>
<organism evidence="1 2">
    <name type="scientific">Dibothriocephalus latus</name>
    <name type="common">Fish tapeworm</name>
    <name type="synonym">Diphyllobothrium latum</name>
    <dbReference type="NCBI Taxonomy" id="60516"/>
    <lineage>
        <taxon>Eukaryota</taxon>
        <taxon>Metazoa</taxon>
        <taxon>Spiralia</taxon>
        <taxon>Lophotrochozoa</taxon>
        <taxon>Platyhelminthes</taxon>
        <taxon>Cestoda</taxon>
        <taxon>Eucestoda</taxon>
        <taxon>Diphyllobothriidea</taxon>
        <taxon>Diphyllobothriidae</taxon>
        <taxon>Dibothriocephalus</taxon>
    </lineage>
</organism>
<proteinExistence type="predicted"/>
<dbReference type="Proteomes" id="UP000281553">
    <property type="component" value="Unassembled WGS sequence"/>
</dbReference>
<dbReference type="AlphaFoldDB" id="A0A3P7QWL2"/>
<dbReference type="SUPFAM" id="SSF56672">
    <property type="entry name" value="DNA/RNA polymerases"/>
    <property type="match status" value="1"/>
</dbReference>
<dbReference type="EMBL" id="UYRU01086635">
    <property type="protein sequence ID" value="VDN35196.1"/>
    <property type="molecule type" value="Genomic_DNA"/>
</dbReference>
<accession>A0A3P7QWL2</accession>
<evidence type="ECO:0000313" key="2">
    <source>
        <dbReference type="Proteomes" id="UP000281553"/>
    </source>
</evidence>
<protein>
    <recommendedName>
        <fullName evidence="3">Reverse transcriptase RNase H-like domain-containing protein</fullName>
    </recommendedName>
</protein>
<evidence type="ECO:0008006" key="3">
    <source>
        <dbReference type="Google" id="ProtNLM"/>
    </source>
</evidence>
<dbReference type="OrthoDB" id="6254850at2759"/>
<reference evidence="1 2" key="1">
    <citation type="submission" date="2018-11" db="EMBL/GenBank/DDBJ databases">
        <authorList>
            <consortium name="Pathogen Informatics"/>
        </authorList>
    </citation>
    <scope>NUCLEOTIDE SEQUENCE [LARGE SCALE GENOMIC DNA]</scope>
</reference>
<evidence type="ECO:0000313" key="1">
    <source>
        <dbReference type="EMBL" id="VDN35196.1"/>
    </source>
</evidence>
<name>A0A3P7QWL2_DIBLA</name>
<keyword evidence="2" id="KW-1185">Reference proteome</keyword>
<gene>
    <name evidence="1" type="ORF">DILT_LOCUS16713</name>
</gene>